<organism evidence="5 6">
    <name type="scientific">Plantactinospora veratri</name>
    <dbReference type="NCBI Taxonomy" id="1436122"/>
    <lineage>
        <taxon>Bacteria</taxon>
        <taxon>Bacillati</taxon>
        <taxon>Actinomycetota</taxon>
        <taxon>Actinomycetes</taxon>
        <taxon>Micromonosporales</taxon>
        <taxon>Micromonosporaceae</taxon>
        <taxon>Plantactinospora</taxon>
    </lineage>
</organism>
<protein>
    <submittedName>
        <fullName evidence="5">Cupin domain-containing protein</fullName>
    </submittedName>
</protein>
<keyword evidence="2" id="KW-0479">Metal-binding</keyword>
<evidence type="ECO:0000313" key="6">
    <source>
        <dbReference type="Proteomes" id="UP001339911"/>
    </source>
</evidence>
<sequence>MTSSSGIIDDKHAVVPTRETKLAALPGGRHALASLVTPLTVEEFIAEVYGNVFRHFSGEPSRFAELLSWEHVNELVRRQQIPSDRFDLSKDGRVLSYYGYSRQVSHPRGSVRRLDAAALTSLLRDGATLVLNAVDQEVPTVRQLRLAIERDLGEYSAVNAYASWGTTHGFDVHWDDHDTFILQVDGRKRWRIFGPTRRWPLPDDIVESPPPTVEPLADLLLNAGEALYVPRGWWHDVNSIGEPSLHLTVALIRPSGADMLRWAVDQARSSEAVRRDVPRIASTEDRAKYLADLRQSLIAAISDDLICRYLQYRDDEMPPDPLPSLPTVDFSVHRSRSDNALVQCLAARATMTKTRDGTTIHAYGRDWQVGDEYTEALNELIIGNSVSYRRLVDKDGHTPQAVTELFAAGVLGFAEQAQ</sequence>
<dbReference type="RefSeq" id="WP_331211973.1">
    <property type="nucleotide sequence ID" value="NZ_JAZGQL010000042.1"/>
</dbReference>
<dbReference type="SMART" id="SM00558">
    <property type="entry name" value="JmjC"/>
    <property type="match status" value="1"/>
</dbReference>
<dbReference type="Pfam" id="PF08007">
    <property type="entry name" value="JmjC_2"/>
    <property type="match status" value="1"/>
</dbReference>
<comment type="cofactor">
    <cofactor evidence="1">
        <name>Fe(2+)</name>
        <dbReference type="ChEBI" id="CHEBI:29033"/>
    </cofactor>
</comment>
<name>A0ABU7SQ48_9ACTN</name>
<comment type="caution">
    <text evidence="5">The sequence shown here is derived from an EMBL/GenBank/DDBJ whole genome shotgun (WGS) entry which is preliminary data.</text>
</comment>
<evidence type="ECO:0000256" key="1">
    <source>
        <dbReference type="ARBA" id="ARBA00001954"/>
    </source>
</evidence>
<dbReference type="PANTHER" id="PTHR13096">
    <property type="entry name" value="MINA53 MYC INDUCED NUCLEAR ANTIGEN"/>
    <property type="match status" value="1"/>
</dbReference>
<dbReference type="SUPFAM" id="SSF51197">
    <property type="entry name" value="Clavaminate synthase-like"/>
    <property type="match status" value="1"/>
</dbReference>
<evidence type="ECO:0000259" key="4">
    <source>
        <dbReference type="PROSITE" id="PS51184"/>
    </source>
</evidence>
<keyword evidence="6" id="KW-1185">Reference proteome</keyword>
<gene>
    <name evidence="5" type="ORF">V1634_35340</name>
</gene>
<dbReference type="PANTHER" id="PTHR13096:SF8">
    <property type="entry name" value="RIBOSOMAL OXYGENASE 1"/>
    <property type="match status" value="1"/>
</dbReference>
<reference evidence="5 6" key="1">
    <citation type="submission" date="2024-01" db="EMBL/GenBank/DDBJ databases">
        <title>Genome insights into Plantactinospora veratri sp. nov.</title>
        <authorList>
            <person name="Wang L."/>
        </authorList>
    </citation>
    <scope>NUCLEOTIDE SEQUENCE [LARGE SCALE GENOMIC DNA]</scope>
    <source>
        <strain evidence="5 6">NEAU-FHS4</strain>
    </source>
</reference>
<dbReference type="InterPro" id="IPR039994">
    <property type="entry name" value="NO66-like"/>
</dbReference>
<dbReference type="Gene3D" id="2.60.120.650">
    <property type="entry name" value="Cupin"/>
    <property type="match status" value="1"/>
</dbReference>
<proteinExistence type="predicted"/>
<dbReference type="PROSITE" id="PS51184">
    <property type="entry name" value="JMJC"/>
    <property type="match status" value="1"/>
</dbReference>
<evidence type="ECO:0000313" key="5">
    <source>
        <dbReference type="EMBL" id="MEE6312095.1"/>
    </source>
</evidence>
<accession>A0ABU7SQ48</accession>
<evidence type="ECO:0000256" key="2">
    <source>
        <dbReference type="ARBA" id="ARBA00022723"/>
    </source>
</evidence>
<dbReference type="EMBL" id="JAZGQL010000042">
    <property type="protein sequence ID" value="MEE6312095.1"/>
    <property type="molecule type" value="Genomic_DNA"/>
</dbReference>
<dbReference type="InterPro" id="IPR003347">
    <property type="entry name" value="JmjC_dom"/>
</dbReference>
<dbReference type="Proteomes" id="UP001339911">
    <property type="component" value="Unassembled WGS sequence"/>
</dbReference>
<feature type="domain" description="JmjC" evidence="4">
    <location>
        <begin position="127"/>
        <end position="268"/>
    </location>
</feature>
<keyword evidence="3" id="KW-0408">Iron</keyword>
<evidence type="ECO:0000256" key="3">
    <source>
        <dbReference type="ARBA" id="ARBA00023004"/>
    </source>
</evidence>